<evidence type="ECO:0000256" key="1">
    <source>
        <dbReference type="SAM" id="MobiDB-lite"/>
    </source>
</evidence>
<protein>
    <submittedName>
        <fullName evidence="2">Predicted protein</fullName>
    </submittedName>
</protein>
<dbReference type="KEGG" id="lbc:LACBIDRAFT_333741"/>
<gene>
    <name evidence="2" type="ORF">LACBIDRAFT_333741</name>
</gene>
<organism evidence="3">
    <name type="scientific">Laccaria bicolor (strain S238N-H82 / ATCC MYA-4686)</name>
    <name type="common">Bicoloured deceiver</name>
    <name type="synonym">Laccaria laccata var. bicolor</name>
    <dbReference type="NCBI Taxonomy" id="486041"/>
    <lineage>
        <taxon>Eukaryota</taxon>
        <taxon>Fungi</taxon>
        <taxon>Dikarya</taxon>
        <taxon>Basidiomycota</taxon>
        <taxon>Agaricomycotina</taxon>
        <taxon>Agaricomycetes</taxon>
        <taxon>Agaricomycetidae</taxon>
        <taxon>Agaricales</taxon>
        <taxon>Agaricineae</taxon>
        <taxon>Hydnangiaceae</taxon>
        <taxon>Laccaria</taxon>
    </lineage>
</organism>
<dbReference type="OrthoDB" id="3241874at2759"/>
<feature type="region of interest" description="Disordered" evidence="1">
    <location>
        <begin position="440"/>
        <end position="460"/>
    </location>
</feature>
<feature type="compositionally biased region" description="Polar residues" evidence="1">
    <location>
        <begin position="445"/>
        <end position="460"/>
    </location>
</feature>
<sequence length="460" mass="51011">MLSPFGTLLVNQHDEEEDNFNCSELSAQYPSNANTCEQEASECVSHRTHTLDGDLEDMIAEELPHGSISSEIQINGRKTTKPQALRQRMMHCMNRLSTDQLKWVQELTCFNPLEAMSPIDTKQSDSSPSIHIGNPITVLVECEKKLYLAVAHINQLHFAGNGDLMTLCTHLLVDTTAKVSFQILHIVPTTIEDDPSKEYDWCWAWNMEATCHDVPGELIQPINPEFVYKDGKAMYLLDSNFLLTVTIISHIAYWGKPASLQRVLEHMGAHILYDSANLQNQEHFSCSIASESMESSPCTNFPTNCSLCPPKSAAVWMYSLDTHFSCDMCCARKDDESGSEDKSAMNRVCEGEESGNNNAVEKSGMGEDVECPTDKAVRKQIRSIIHDPDSDGNNHDPLPVAHSAESALETTDDCDLEIHINPQGIDIGCNLDPVPVPQAILPEGNDNSSQRTCTCGQKRP</sequence>
<dbReference type="HOGENOM" id="CLU_594557_0_0_1"/>
<evidence type="ECO:0000313" key="2">
    <source>
        <dbReference type="EMBL" id="EDR00884.1"/>
    </source>
</evidence>
<dbReference type="RefSeq" id="XP_001888478.1">
    <property type="nucleotide sequence ID" value="XM_001888443.1"/>
</dbReference>
<accession>B0DWX2</accession>
<name>B0DWX2_LACBS</name>
<reference evidence="2 3" key="1">
    <citation type="journal article" date="2008" name="Nature">
        <title>The genome of Laccaria bicolor provides insights into mycorrhizal symbiosis.</title>
        <authorList>
            <person name="Martin F."/>
            <person name="Aerts A."/>
            <person name="Ahren D."/>
            <person name="Brun A."/>
            <person name="Danchin E.G.J."/>
            <person name="Duchaussoy F."/>
            <person name="Gibon J."/>
            <person name="Kohler A."/>
            <person name="Lindquist E."/>
            <person name="Pereda V."/>
            <person name="Salamov A."/>
            <person name="Shapiro H.J."/>
            <person name="Wuyts J."/>
            <person name="Blaudez D."/>
            <person name="Buee M."/>
            <person name="Brokstein P."/>
            <person name="Canbaeck B."/>
            <person name="Cohen D."/>
            <person name="Courty P.E."/>
            <person name="Coutinho P.M."/>
            <person name="Delaruelle C."/>
            <person name="Detter J.C."/>
            <person name="Deveau A."/>
            <person name="DiFazio S."/>
            <person name="Duplessis S."/>
            <person name="Fraissinet-Tachet L."/>
            <person name="Lucic E."/>
            <person name="Frey-Klett P."/>
            <person name="Fourrey C."/>
            <person name="Feussner I."/>
            <person name="Gay G."/>
            <person name="Grimwood J."/>
            <person name="Hoegger P.J."/>
            <person name="Jain P."/>
            <person name="Kilaru S."/>
            <person name="Labbe J."/>
            <person name="Lin Y.C."/>
            <person name="Legue V."/>
            <person name="Le Tacon F."/>
            <person name="Marmeisse R."/>
            <person name="Melayah D."/>
            <person name="Montanini B."/>
            <person name="Muratet M."/>
            <person name="Nehls U."/>
            <person name="Niculita-Hirzel H."/>
            <person name="Oudot-Le Secq M.P."/>
            <person name="Peter M."/>
            <person name="Quesneville H."/>
            <person name="Rajashekar B."/>
            <person name="Reich M."/>
            <person name="Rouhier N."/>
            <person name="Schmutz J."/>
            <person name="Yin T."/>
            <person name="Chalot M."/>
            <person name="Henrissat B."/>
            <person name="Kuees U."/>
            <person name="Lucas S."/>
            <person name="Van de Peer Y."/>
            <person name="Podila G.K."/>
            <person name="Polle A."/>
            <person name="Pukkila P.J."/>
            <person name="Richardson P.M."/>
            <person name="Rouze P."/>
            <person name="Sanders I.R."/>
            <person name="Stajich J.E."/>
            <person name="Tunlid A."/>
            <person name="Tuskan G."/>
            <person name="Grigoriev I.V."/>
        </authorList>
    </citation>
    <scope>NUCLEOTIDE SEQUENCE [LARGE SCALE GENOMIC DNA]</scope>
    <source>
        <strain evidence="3">S238N-H82 / ATCC MYA-4686</strain>
    </source>
</reference>
<dbReference type="Proteomes" id="UP000001194">
    <property type="component" value="Unassembled WGS sequence"/>
</dbReference>
<proteinExistence type="predicted"/>
<dbReference type="EMBL" id="DS547145">
    <property type="protein sequence ID" value="EDR00884.1"/>
    <property type="molecule type" value="Genomic_DNA"/>
</dbReference>
<feature type="region of interest" description="Disordered" evidence="1">
    <location>
        <begin position="336"/>
        <end position="371"/>
    </location>
</feature>
<dbReference type="InParanoid" id="B0DWX2"/>
<evidence type="ECO:0000313" key="3">
    <source>
        <dbReference type="Proteomes" id="UP000001194"/>
    </source>
</evidence>
<dbReference type="AlphaFoldDB" id="B0DWX2"/>
<keyword evidence="3" id="KW-1185">Reference proteome</keyword>
<dbReference type="GeneID" id="6084087"/>